<dbReference type="EMBL" id="PVWO01000598">
    <property type="protein sequence ID" value="PSB42132.1"/>
    <property type="molecule type" value="Genomic_DNA"/>
</dbReference>
<reference evidence="2 3" key="1">
    <citation type="submission" date="2018-03" db="EMBL/GenBank/DDBJ databases">
        <title>The ancient ancestry and fast evolution of plastids.</title>
        <authorList>
            <person name="Moore K.R."/>
            <person name="Magnabosco C."/>
            <person name="Momper L."/>
            <person name="Gold D.A."/>
            <person name="Bosak T."/>
            <person name="Fournier G.P."/>
        </authorList>
    </citation>
    <scope>NUCLEOTIDE SEQUENCE [LARGE SCALE GENOMIC DNA]</scope>
    <source>
        <strain evidence="2 3">CCALA 037</strain>
    </source>
</reference>
<gene>
    <name evidence="2" type="ORF">C7B77_26905</name>
</gene>
<dbReference type="InterPro" id="IPR054181">
    <property type="entry name" value="DUF6888"/>
</dbReference>
<dbReference type="Proteomes" id="UP000238937">
    <property type="component" value="Unassembled WGS sequence"/>
</dbReference>
<evidence type="ECO:0000313" key="3">
    <source>
        <dbReference type="Proteomes" id="UP000238937"/>
    </source>
</evidence>
<feature type="domain" description="DUF6888" evidence="1">
    <location>
        <begin position="2"/>
        <end position="59"/>
    </location>
</feature>
<sequence>MEPNNEQAQGLYRLCYRLTNVIYPGWQYRPIQLVRIDERTGNVYVLAGESDFEIKPTGGYEP</sequence>
<evidence type="ECO:0000259" key="1">
    <source>
        <dbReference type="Pfam" id="PF21828"/>
    </source>
</evidence>
<dbReference type="OrthoDB" id="427187at2"/>
<organism evidence="2 3">
    <name type="scientific">Chamaesiphon polymorphus CCALA 037</name>
    <dbReference type="NCBI Taxonomy" id="2107692"/>
    <lineage>
        <taxon>Bacteria</taxon>
        <taxon>Bacillati</taxon>
        <taxon>Cyanobacteriota</taxon>
        <taxon>Cyanophyceae</taxon>
        <taxon>Gomontiellales</taxon>
        <taxon>Chamaesiphonaceae</taxon>
        <taxon>Chamaesiphon</taxon>
    </lineage>
</organism>
<comment type="caution">
    <text evidence="2">The sequence shown here is derived from an EMBL/GenBank/DDBJ whole genome shotgun (WGS) entry which is preliminary data.</text>
</comment>
<dbReference type="AlphaFoldDB" id="A0A2T1FAT2"/>
<name>A0A2T1FAT2_9CYAN</name>
<keyword evidence="3" id="KW-1185">Reference proteome</keyword>
<protein>
    <recommendedName>
        <fullName evidence="1">DUF6888 domain-containing protein</fullName>
    </recommendedName>
</protein>
<proteinExistence type="predicted"/>
<dbReference type="Pfam" id="PF21828">
    <property type="entry name" value="DUF6888"/>
    <property type="match status" value="1"/>
</dbReference>
<dbReference type="RefSeq" id="WP_106312266.1">
    <property type="nucleotide sequence ID" value="NZ_PVWO01000598.1"/>
</dbReference>
<evidence type="ECO:0000313" key="2">
    <source>
        <dbReference type="EMBL" id="PSB42132.1"/>
    </source>
</evidence>
<accession>A0A2T1FAT2</accession>